<protein>
    <submittedName>
        <fullName evidence="1">Uncharacterized protein</fullName>
    </submittedName>
</protein>
<dbReference type="EMBL" id="BMAT01005359">
    <property type="protein sequence ID" value="GFR91654.1"/>
    <property type="molecule type" value="Genomic_DNA"/>
</dbReference>
<dbReference type="Proteomes" id="UP000762676">
    <property type="component" value="Unassembled WGS sequence"/>
</dbReference>
<organism evidence="1 2">
    <name type="scientific">Elysia marginata</name>
    <dbReference type="NCBI Taxonomy" id="1093978"/>
    <lineage>
        <taxon>Eukaryota</taxon>
        <taxon>Metazoa</taxon>
        <taxon>Spiralia</taxon>
        <taxon>Lophotrochozoa</taxon>
        <taxon>Mollusca</taxon>
        <taxon>Gastropoda</taxon>
        <taxon>Heterobranchia</taxon>
        <taxon>Euthyneura</taxon>
        <taxon>Panpulmonata</taxon>
        <taxon>Sacoglossa</taxon>
        <taxon>Placobranchoidea</taxon>
        <taxon>Plakobranchidae</taxon>
        <taxon>Elysia</taxon>
    </lineage>
</organism>
<name>A0AAV4H1T1_9GAST</name>
<accession>A0AAV4H1T1</accession>
<comment type="caution">
    <text evidence="1">The sequence shown here is derived from an EMBL/GenBank/DDBJ whole genome shotgun (WGS) entry which is preliminary data.</text>
</comment>
<reference evidence="1 2" key="1">
    <citation type="journal article" date="2021" name="Elife">
        <title>Chloroplast acquisition without the gene transfer in kleptoplastic sea slugs, Plakobranchus ocellatus.</title>
        <authorList>
            <person name="Maeda T."/>
            <person name="Takahashi S."/>
            <person name="Yoshida T."/>
            <person name="Shimamura S."/>
            <person name="Takaki Y."/>
            <person name="Nagai Y."/>
            <person name="Toyoda A."/>
            <person name="Suzuki Y."/>
            <person name="Arimoto A."/>
            <person name="Ishii H."/>
            <person name="Satoh N."/>
            <person name="Nishiyama T."/>
            <person name="Hasebe M."/>
            <person name="Maruyama T."/>
            <person name="Minagawa J."/>
            <person name="Obokata J."/>
            <person name="Shigenobu S."/>
        </authorList>
    </citation>
    <scope>NUCLEOTIDE SEQUENCE [LARGE SCALE GENOMIC DNA]</scope>
</reference>
<keyword evidence="2" id="KW-1185">Reference proteome</keyword>
<evidence type="ECO:0000313" key="1">
    <source>
        <dbReference type="EMBL" id="GFR91654.1"/>
    </source>
</evidence>
<evidence type="ECO:0000313" key="2">
    <source>
        <dbReference type="Proteomes" id="UP000762676"/>
    </source>
</evidence>
<proteinExistence type="predicted"/>
<sequence length="158" mass="18397">MGPTSRIDFKQEFPLKLLTLSGSNCSLHCKYCTLLVPSSFFQSELVQIHIYSYQYQRSKCSCFMYNFQSPCSYLDCELVPKTQMPIYRFPRCFNQRSIPLGSTLYRNLETSIFYRQLLAGTEKRANLSALEMTIVLRSTFRIKRASVQTVDFMRYGPA</sequence>
<dbReference type="AlphaFoldDB" id="A0AAV4H1T1"/>
<gene>
    <name evidence="1" type="ORF">ElyMa_002597900</name>
</gene>